<name>A0A0H3KNK1_BURM1</name>
<dbReference type="HOGENOM" id="CLU_131328_0_0_4"/>
<dbReference type="Proteomes" id="UP000008815">
    <property type="component" value="Chromosome 2"/>
</dbReference>
<dbReference type="RefSeq" id="WP_006417323.1">
    <property type="nucleotide sequence ID" value="NC_010086.1"/>
</dbReference>
<dbReference type="KEGG" id="bmu:Bmul_3722"/>
<dbReference type="Pfam" id="PF10604">
    <property type="entry name" value="Polyketide_cyc2"/>
    <property type="match status" value="1"/>
</dbReference>
<dbReference type="InterPro" id="IPR019587">
    <property type="entry name" value="Polyketide_cyclase/dehydratase"/>
</dbReference>
<protein>
    <recommendedName>
        <fullName evidence="3">SRPBCC family protein</fullName>
    </recommendedName>
</protein>
<gene>
    <name evidence="1" type="ordered locus">BMULJ_04796</name>
</gene>
<evidence type="ECO:0000313" key="1">
    <source>
        <dbReference type="EMBL" id="BAG46643.1"/>
    </source>
</evidence>
<evidence type="ECO:0008006" key="3">
    <source>
        <dbReference type="Google" id="ProtNLM"/>
    </source>
</evidence>
<proteinExistence type="predicted"/>
<dbReference type="Gene3D" id="3.30.530.20">
    <property type="match status" value="1"/>
</dbReference>
<dbReference type="GeneID" id="89566314"/>
<evidence type="ECO:0000313" key="2">
    <source>
        <dbReference type="Proteomes" id="UP000008815"/>
    </source>
</evidence>
<reference evidence="1 2" key="1">
    <citation type="submission" date="2007-04" db="EMBL/GenBank/DDBJ databases">
        <title>Complete genome sequence of Burkholderia multivorans ATCC 17616.</title>
        <authorList>
            <person name="Ohtsubo Y."/>
            <person name="Yamashita A."/>
            <person name="Kurokawa K."/>
            <person name="Takami H."/>
            <person name="Yuhara S."/>
            <person name="Nishiyama E."/>
            <person name="Endo R."/>
            <person name="Miyazaki R."/>
            <person name="Ono A."/>
            <person name="Yano K."/>
            <person name="Ito M."/>
            <person name="Sota M."/>
            <person name="Yuji N."/>
            <person name="Hattori M."/>
            <person name="Tsuda M."/>
        </authorList>
    </citation>
    <scope>NUCLEOTIDE SEQUENCE [LARGE SCALE GENOMIC DNA]</scope>
    <source>
        <strain evidence="2">ATCC 17616 / 249</strain>
    </source>
</reference>
<dbReference type="STRING" id="395019.BMULJ_04796"/>
<dbReference type="SUPFAM" id="SSF55961">
    <property type="entry name" value="Bet v1-like"/>
    <property type="match status" value="1"/>
</dbReference>
<dbReference type="KEGG" id="bmj:BMULJ_04796"/>
<dbReference type="InterPro" id="IPR023393">
    <property type="entry name" value="START-like_dom_sf"/>
</dbReference>
<dbReference type="AlphaFoldDB" id="A0A0H3KNK1"/>
<sequence>MRISVSRIVGVDRRRLFTWSQDYARRLVWDSFLADAYLLDETTADVGVDAFCRSQSGATMVSRYVSYRPPQVAAIEMVDGPSVLERFSASWHFTERAPGSTEVKFTYSFRAQPAWLRWAIEPLIAAFYLVHTRRRLDSFKRWAEAEALPSRP</sequence>
<keyword evidence="2" id="KW-1185">Reference proteome</keyword>
<dbReference type="eggNOG" id="COG2867">
    <property type="taxonomic scope" value="Bacteria"/>
</dbReference>
<organism evidence="1 2">
    <name type="scientific">Burkholderia multivorans (strain ATCC 17616 / 249)</name>
    <dbReference type="NCBI Taxonomy" id="395019"/>
    <lineage>
        <taxon>Bacteria</taxon>
        <taxon>Pseudomonadati</taxon>
        <taxon>Pseudomonadota</taxon>
        <taxon>Betaproteobacteria</taxon>
        <taxon>Burkholderiales</taxon>
        <taxon>Burkholderiaceae</taxon>
        <taxon>Burkholderia</taxon>
        <taxon>Burkholderia cepacia complex</taxon>
    </lineage>
</organism>
<accession>A0A0H3KNK1</accession>
<dbReference type="EMBL" id="AP009386">
    <property type="protein sequence ID" value="BAG46643.1"/>
    <property type="molecule type" value="Genomic_DNA"/>
</dbReference>